<dbReference type="InterPro" id="IPR032675">
    <property type="entry name" value="LRR_dom_sf"/>
</dbReference>
<accession>A0A5C3KQI9</accession>
<keyword evidence="2" id="KW-1185">Reference proteome</keyword>
<dbReference type="AlphaFoldDB" id="A0A5C3KQI9"/>
<name>A0A5C3KQI9_COPMA</name>
<dbReference type="SUPFAM" id="SSF52047">
    <property type="entry name" value="RNI-like"/>
    <property type="match status" value="1"/>
</dbReference>
<sequence>MDRFHPISRIPTELVELIFLSAVHITQEELWNDDKVPLLEVTISHVCSRWRHVALRCRKLWKSFANGPSRIARNTVERFEIYAQRSGSEALQIRLRLFDIFAYEPRHIIARKMVRKAIAHVERWQHVKIEMADKLSELREHRRLLHNREAPFLEYIHLGFSPLYEESPLDLEDLEPQILTVGCPNLVHLNLDNAGAAILLPPLQHLTSLDLTVIGDGCMCIPWMTFLVITKLPLTLLSVMDPAIMPPDDTWTEPVEMENLRHLRWKNIHIGPFRIGELEPLKSLFQNLRAPTLEALTLEHIDLSVIHQVPPLPNLRTVYFIDSPRFTTELGTRLATSCPDLATVVVLPEFSDSEPDPAPIEPWFSLIRCKAQVKEPSPRGLTLKIPSRIQLSWARSALSQVHTLPELQQLINIVPVNHTNDYPRWPPSSHISIPSYML</sequence>
<evidence type="ECO:0000313" key="1">
    <source>
        <dbReference type="EMBL" id="TFK22654.1"/>
    </source>
</evidence>
<protein>
    <submittedName>
        <fullName evidence="1">Uncharacterized protein</fullName>
    </submittedName>
</protein>
<gene>
    <name evidence="1" type="ORF">FA15DRAFT_671269</name>
</gene>
<evidence type="ECO:0000313" key="2">
    <source>
        <dbReference type="Proteomes" id="UP000307440"/>
    </source>
</evidence>
<proteinExistence type="predicted"/>
<dbReference type="Gene3D" id="3.80.10.10">
    <property type="entry name" value="Ribonuclease Inhibitor"/>
    <property type="match status" value="1"/>
</dbReference>
<dbReference type="EMBL" id="ML210235">
    <property type="protein sequence ID" value="TFK22654.1"/>
    <property type="molecule type" value="Genomic_DNA"/>
</dbReference>
<dbReference type="STRING" id="230819.A0A5C3KQI9"/>
<organism evidence="1 2">
    <name type="scientific">Coprinopsis marcescibilis</name>
    <name type="common">Agaric fungus</name>
    <name type="synonym">Psathyrella marcescibilis</name>
    <dbReference type="NCBI Taxonomy" id="230819"/>
    <lineage>
        <taxon>Eukaryota</taxon>
        <taxon>Fungi</taxon>
        <taxon>Dikarya</taxon>
        <taxon>Basidiomycota</taxon>
        <taxon>Agaricomycotina</taxon>
        <taxon>Agaricomycetes</taxon>
        <taxon>Agaricomycetidae</taxon>
        <taxon>Agaricales</taxon>
        <taxon>Agaricineae</taxon>
        <taxon>Psathyrellaceae</taxon>
        <taxon>Coprinopsis</taxon>
    </lineage>
</organism>
<dbReference type="OrthoDB" id="3172239at2759"/>
<reference evidence="1 2" key="1">
    <citation type="journal article" date="2019" name="Nat. Ecol. Evol.">
        <title>Megaphylogeny resolves global patterns of mushroom evolution.</title>
        <authorList>
            <person name="Varga T."/>
            <person name="Krizsan K."/>
            <person name="Foldi C."/>
            <person name="Dima B."/>
            <person name="Sanchez-Garcia M."/>
            <person name="Sanchez-Ramirez S."/>
            <person name="Szollosi G.J."/>
            <person name="Szarkandi J.G."/>
            <person name="Papp V."/>
            <person name="Albert L."/>
            <person name="Andreopoulos W."/>
            <person name="Angelini C."/>
            <person name="Antonin V."/>
            <person name="Barry K.W."/>
            <person name="Bougher N.L."/>
            <person name="Buchanan P."/>
            <person name="Buyck B."/>
            <person name="Bense V."/>
            <person name="Catcheside P."/>
            <person name="Chovatia M."/>
            <person name="Cooper J."/>
            <person name="Damon W."/>
            <person name="Desjardin D."/>
            <person name="Finy P."/>
            <person name="Geml J."/>
            <person name="Haridas S."/>
            <person name="Hughes K."/>
            <person name="Justo A."/>
            <person name="Karasinski D."/>
            <person name="Kautmanova I."/>
            <person name="Kiss B."/>
            <person name="Kocsube S."/>
            <person name="Kotiranta H."/>
            <person name="LaButti K.M."/>
            <person name="Lechner B.E."/>
            <person name="Liimatainen K."/>
            <person name="Lipzen A."/>
            <person name="Lukacs Z."/>
            <person name="Mihaltcheva S."/>
            <person name="Morgado L.N."/>
            <person name="Niskanen T."/>
            <person name="Noordeloos M.E."/>
            <person name="Ohm R.A."/>
            <person name="Ortiz-Santana B."/>
            <person name="Ovrebo C."/>
            <person name="Racz N."/>
            <person name="Riley R."/>
            <person name="Savchenko A."/>
            <person name="Shiryaev A."/>
            <person name="Soop K."/>
            <person name="Spirin V."/>
            <person name="Szebenyi C."/>
            <person name="Tomsovsky M."/>
            <person name="Tulloss R.E."/>
            <person name="Uehling J."/>
            <person name="Grigoriev I.V."/>
            <person name="Vagvolgyi C."/>
            <person name="Papp T."/>
            <person name="Martin F.M."/>
            <person name="Miettinen O."/>
            <person name="Hibbett D.S."/>
            <person name="Nagy L.G."/>
        </authorList>
    </citation>
    <scope>NUCLEOTIDE SEQUENCE [LARGE SCALE GENOMIC DNA]</scope>
    <source>
        <strain evidence="1 2">CBS 121175</strain>
    </source>
</reference>
<dbReference type="Proteomes" id="UP000307440">
    <property type="component" value="Unassembled WGS sequence"/>
</dbReference>